<dbReference type="InterPro" id="IPR017853">
    <property type="entry name" value="GH"/>
</dbReference>
<evidence type="ECO:0000313" key="2">
    <source>
        <dbReference type="EMBL" id="SNB78357.1"/>
    </source>
</evidence>
<dbReference type="Gene3D" id="3.30.1590.10">
    <property type="entry name" value="Maltooligosyl trehalose synthase, domain 2"/>
    <property type="match status" value="2"/>
</dbReference>
<accession>A0A212RZL9</accession>
<dbReference type="PANTHER" id="PTHR10357:SF216">
    <property type="entry name" value="MALTOOLIGOSYL TREHALOSE SYNTHASE-RELATED"/>
    <property type="match status" value="1"/>
</dbReference>
<dbReference type="NCBIfam" id="TIGR02401">
    <property type="entry name" value="trehalose_TreY"/>
    <property type="match status" value="1"/>
</dbReference>
<feature type="domain" description="Glycosyl hydrolase family 13 catalytic" evidence="1">
    <location>
        <begin position="15"/>
        <end position="794"/>
    </location>
</feature>
<dbReference type="InterPro" id="IPR013797">
    <property type="entry name" value="Maltooligo_trehalose_synth_4"/>
</dbReference>
<dbReference type="GO" id="GO:0030980">
    <property type="term" value="P:alpha-glucan catabolic process"/>
    <property type="evidence" value="ECO:0007669"/>
    <property type="project" value="TreeGrafter"/>
</dbReference>
<dbReference type="SMART" id="SM00642">
    <property type="entry name" value="Aamy"/>
    <property type="match status" value="1"/>
</dbReference>
<dbReference type="RefSeq" id="WP_088562865.1">
    <property type="nucleotide sequence ID" value="NZ_FYEH01000018.1"/>
</dbReference>
<dbReference type="CDD" id="cd11336">
    <property type="entry name" value="AmyAc_MTSase"/>
    <property type="match status" value="1"/>
</dbReference>
<dbReference type="Pfam" id="PF00128">
    <property type="entry name" value="Alpha-amylase"/>
    <property type="match status" value="1"/>
</dbReference>
<dbReference type="OrthoDB" id="9761577at2"/>
<evidence type="ECO:0000259" key="1">
    <source>
        <dbReference type="SMART" id="SM00642"/>
    </source>
</evidence>
<gene>
    <name evidence="2" type="ORF">SAMN07250955_11851</name>
</gene>
<evidence type="ECO:0000313" key="3">
    <source>
        <dbReference type="Proteomes" id="UP000197065"/>
    </source>
</evidence>
<sequence length="924" mass="100728">MPVVSPLRATARLQFHKDFTLDDAIPVVAYLADLGISHVYASPLLHARRGSTHGYDVVDYGEIDPELGGEAAFERFSAALAARGLGLIMDFVPNHMGVGPENAWWMDVLAYGRDSRHASFFDIDWESRTSPGRLFLPILGKPYPEALLDGDIGLLLEEGRLVIDCHGQHLPASIASIALLLDRAALGATGETARKLEALAGRFDALADPREDSALHRAFAQLLSDDEAARRSLEAVAGAVAPGQKRGAEQAEALDAYLELQHYRLAFWRGAPFEINYRRFFEINELAAIRIEEKEVFDAAHRWVLEQVRQGRLQGLRLDHIDGLLDPLGYLRRLRQALEEAGAGPDFAVLVEKILAPGEDLPADWPVEGTTGYETMDAIQSVLVDHGGKEAVIGAYEAFTGETRDIETAIFDARKEILEGSFAGSVEELVQQLADLSRQYWRYADLTHAAISTALIGLVQAFGVYRTYVAPDGSGPREGLDAALEAAATRLEGEDRRALDFLGAVFGGGFEVGRKSPSRGGDALTRAARQASQRFQHLTSPVAAKAVEDTAFYRVFPLSSLNEVGGSPERFGITPETFHAFALRQQARHPLGLVALATHDHKRGPDLRARLSLLAELAAEWGDLLPRLGDAAAAWRYEVGATQAPSAAHEYLAYQTLLGMRPLEAGGPPLDERLGAYLLKAAREGKERTSWTKPDEAYEAALEQFAKGIATAPVTSAFAAEIEAVIEPLERGGAIKSLAQVAIQLTMPGVPDLYQGADRWDFSLVDPDNRRPVDWESRAAALATFEAASLDELQANWRDGRIKQWLIWRLLQIRRAAPTLFKEGAYEPLVVTFPQDRPDGTLLAFARSDGQRRLCTIVPRFIKGHLQAEGGLGLVGFDGAVLDLPSSSRATDLLTGQAHEGEVLELAPLLTAFPLVLLMIEPAG</sequence>
<dbReference type="Gene3D" id="3.20.20.80">
    <property type="entry name" value="Glycosidases"/>
    <property type="match status" value="3"/>
</dbReference>
<dbReference type="InterPro" id="IPR006047">
    <property type="entry name" value="GH13_cat_dom"/>
</dbReference>
<dbReference type="GO" id="GO:0005992">
    <property type="term" value="P:trehalose biosynthetic process"/>
    <property type="evidence" value="ECO:0007669"/>
    <property type="project" value="TreeGrafter"/>
</dbReference>
<dbReference type="InterPro" id="IPR012767">
    <property type="entry name" value="Trehalose_TreY"/>
</dbReference>
<proteinExistence type="predicted"/>
<reference evidence="2 3" key="1">
    <citation type="submission" date="2017-06" db="EMBL/GenBank/DDBJ databases">
        <authorList>
            <person name="Kim H.J."/>
            <person name="Triplett B.A."/>
        </authorList>
    </citation>
    <scope>NUCLEOTIDE SEQUENCE [LARGE SCALE GENOMIC DNA]</scope>
    <source>
        <strain evidence="2 3">B29T1</strain>
    </source>
</reference>
<keyword evidence="3" id="KW-1185">Reference proteome</keyword>
<dbReference type="EMBL" id="FYEH01000018">
    <property type="protein sequence ID" value="SNB78357.1"/>
    <property type="molecule type" value="Genomic_DNA"/>
</dbReference>
<dbReference type="Gene3D" id="1.10.10.470">
    <property type="entry name" value="Maltooligosyl trehalose synthase, domain 4"/>
    <property type="match status" value="1"/>
</dbReference>
<name>A0A212RZL9_9PROT</name>
<dbReference type="AlphaFoldDB" id="A0A212RZL9"/>
<protein>
    <submittedName>
        <fullName evidence="2">Maltooligosyl trehalose synthase</fullName>
    </submittedName>
</protein>
<dbReference type="GO" id="GO:0047470">
    <property type="term" value="F:(1,4)-alpha-D-glucan 1-alpha-D-glucosylmutase activity"/>
    <property type="evidence" value="ECO:0007669"/>
    <property type="project" value="TreeGrafter"/>
</dbReference>
<organism evidence="2 3">
    <name type="scientific">Arboricoccus pini</name>
    <dbReference type="NCBI Taxonomy" id="1963835"/>
    <lineage>
        <taxon>Bacteria</taxon>
        <taxon>Pseudomonadati</taxon>
        <taxon>Pseudomonadota</taxon>
        <taxon>Alphaproteobacteria</taxon>
        <taxon>Geminicoccales</taxon>
        <taxon>Geminicoccaceae</taxon>
        <taxon>Arboricoccus</taxon>
    </lineage>
</organism>
<dbReference type="Gene3D" id="1.10.150.200">
    <property type="entry name" value="Maltooligosyl trehalose synthase, domain 3"/>
    <property type="match status" value="2"/>
</dbReference>
<dbReference type="Proteomes" id="UP000197065">
    <property type="component" value="Unassembled WGS sequence"/>
</dbReference>
<dbReference type="SUPFAM" id="SSF51445">
    <property type="entry name" value="(Trans)glycosidases"/>
    <property type="match status" value="1"/>
</dbReference>
<dbReference type="PANTHER" id="PTHR10357">
    <property type="entry name" value="ALPHA-AMYLASE FAMILY MEMBER"/>
    <property type="match status" value="1"/>
</dbReference>